<proteinExistence type="predicted"/>
<evidence type="ECO:0000313" key="2">
    <source>
        <dbReference type="EMBL" id="SEG19352.1"/>
    </source>
</evidence>
<dbReference type="EMBL" id="FNVK01000047">
    <property type="protein sequence ID" value="SEG19352.1"/>
    <property type="molecule type" value="Genomic_DNA"/>
</dbReference>
<dbReference type="Proteomes" id="UP000236751">
    <property type="component" value="Unassembled WGS sequence"/>
</dbReference>
<evidence type="ECO:0000313" key="3">
    <source>
        <dbReference type="Proteomes" id="UP000236751"/>
    </source>
</evidence>
<accession>A0A1H5Y6C0</accession>
<organism evidence="2 3">
    <name type="scientific">Nitrosospira multiformis (strain ATCC 25196 / NCIMB 11849 / C 71)</name>
    <dbReference type="NCBI Taxonomy" id="323848"/>
    <lineage>
        <taxon>Bacteria</taxon>
        <taxon>Pseudomonadati</taxon>
        <taxon>Pseudomonadota</taxon>
        <taxon>Betaproteobacteria</taxon>
        <taxon>Nitrosomonadales</taxon>
        <taxon>Nitrosomonadaceae</taxon>
        <taxon>Nitrosospira</taxon>
    </lineage>
</organism>
<protein>
    <submittedName>
        <fullName evidence="2">Uncharacterized protein</fullName>
    </submittedName>
</protein>
<evidence type="ECO:0000256" key="1">
    <source>
        <dbReference type="SAM" id="MobiDB-lite"/>
    </source>
</evidence>
<name>A0A1H5Y6C0_NITMU</name>
<feature type="region of interest" description="Disordered" evidence="1">
    <location>
        <begin position="47"/>
        <end position="72"/>
    </location>
</feature>
<dbReference type="AlphaFoldDB" id="A0A1H5Y6C0"/>
<reference evidence="2 3" key="1">
    <citation type="submission" date="2016-10" db="EMBL/GenBank/DDBJ databases">
        <authorList>
            <person name="de Groot N.N."/>
        </authorList>
    </citation>
    <scope>NUCLEOTIDE SEQUENCE [LARGE SCALE GENOMIC DNA]</scope>
    <source>
        <strain evidence="2 3">Nl13</strain>
    </source>
</reference>
<sequence length="106" mass="12080">MPGYSVLASSRCYPSFSRSTFGTPFIQGPEGEEHIYGRRTFVTRKSGYQRKPFTDTTPFKSKKTSRLMPPQHGILPPLPEKFLMRALLYDTSILEYQQSVQASNGR</sequence>
<gene>
    <name evidence="2" type="ORF">SAMN05216403_1473</name>
</gene>